<protein>
    <recommendedName>
        <fullName evidence="3">Aminotransferase</fullName>
        <ecNumber evidence="3">2.6.1.-</ecNumber>
    </recommendedName>
</protein>
<dbReference type="CDD" id="cd00609">
    <property type="entry name" value="AAT_like"/>
    <property type="match status" value="1"/>
</dbReference>
<dbReference type="InterPro" id="IPR015424">
    <property type="entry name" value="PyrdxlP-dep_Trfase"/>
</dbReference>
<dbReference type="Gene3D" id="3.30.420.180">
    <property type="entry name" value="CobE/GbiG C-terminal domain"/>
    <property type="match status" value="1"/>
</dbReference>
<evidence type="ECO:0000313" key="6">
    <source>
        <dbReference type="EMBL" id="MBB3676852.1"/>
    </source>
</evidence>
<feature type="domain" description="Aminotransferase class I/classII large" evidence="4">
    <location>
        <begin position="131"/>
        <end position="438"/>
    </location>
</feature>
<dbReference type="GO" id="GO:0030170">
    <property type="term" value="F:pyridoxal phosphate binding"/>
    <property type="evidence" value="ECO:0007669"/>
    <property type="project" value="InterPro"/>
</dbReference>
<dbReference type="GO" id="GO:0009236">
    <property type="term" value="P:cobalamin biosynthetic process"/>
    <property type="evidence" value="ECO:0007669"/>
    <property type="project" value="InterPro"/>
</dbReference>
<reference evidence="6 7" key="1">
    <citation type="submission" date="2020-08" db="EMBL/GenBank/DDBJ databases">
        <title>Sequencing the genomes of 1000 actinobacteria strains.</title>
        <authorList>
            <person name="Klenk H.-P."/>
        </authorList>
    </citation>
    <scope>NUCLEOTIDE SEQUENCE [LARGE SCALE GENOMIC DNA]</scope>
    <source>
        <strain evidence="6 7">DSM 16678</strain>
    </source>
</reference>
<dbReference type="InterPro" id="IPR015421">
    <property type="entry name" value="PyrdxlP-dep_Trfase_major"/>
</dbReference>
<dbReference type="PROSITE" id="PS00105">
    <property type="entry name" value="AA_TRANSFER_CLASS_1"/>
    <property type="match status" value="1"/>
</dbReference>
<comment type="caution">
    <text evidence="6">The sequence shown here is derived from an EMBL/GenBank/DDBJ whole genome shotgun (WGS) entry which is preliminary data.</text>
</comment>
<dbReference type="EMBL" id="JACIBU010000001">
    <property type="protein sequence ID" value="MBB3676852.1"/>
    <property type="molecule type" value="Genomic_DNA"/>
</dbReference>
<evidence type="ECO:0000259" key="5">
    <source>
        <dbReference type="Pfam" id="PF01890"/>
    </source>
</evidence>
<dbReference type="InterPro" id="IPR036518">
    <property type="entry name" value="CobE/GbiG_C_sf"/>
</dbReference>
<proteinExistence type="inferred from homology"/>
<dbReference type="PANTHER" id="PTHR42885:SF1">
    <property type="entry name" value="THREONINE-PHOSPHATE DECARBOXYLASE"/>
    <property type="match status" value="1"/>
</dbReference>
<evidence type="ECO:0000256" key="1">
    <source>
        <dbReference type="ARBA" id="ARBA00001933"/>
    </source>
</evidence>
<keyword evidence="3 6" id="KW-0032">Aminotransferase</keyword>
<accession>A0A839Y692</accession>
<dbReference type="Gene3D" id="3.40.640.10">
    <property type="entry name" value="Type I PLP-dependent aspartate aminotransferase-like (Major domain)"/>
    <property type="match status" value="1"/>
</dbReference>
<feature type="domain" description="CobE/GbiG C-terminal" evidence="5">
    <location>
        <begin position="2"/>
        <end position="113"/>
    </location>
</feature>
<dbReference type="InterPro" id="IPR004839">
    <property type="entry name" value="Aminotransferase_I/II_large"/>
</dbReference>
<dbReference type="Pfam" id="PF01890">
    <property type="entry name" value="CbiG_C"/>
    <property type="match status" value="1"/>
</dbReference>
<dbReference type="AlphaFoldDB" id="A0A839Y692"/>
<dbReference type="SUPFAM" id="SSF53383">
    <property type="entry name" value="PLP-dependent transferases"/>
    <property type="match status" value="1"/>
</dbReference>
<dbReference type="Gene3D" id="3.90.1150.10">
    <property type="entry name" value="Aspartate Aminotransferase, domain 1"/>
    <property type="match status" value="1"/>
</dbReference>
<organism evidence="6 7">
    <name type="scientific">Modestobacter versicolor</name>
    <dbReference type="NCBI Taxonomy" id="429133"/>
    <lineage>
        <taxon>Bacteria</taxon>
        <taxon>Bacillati</taxon>
        <taxon>Actinomycetota</taxon>
        <taxon>Actinomycetes</taxon>
        <taxon>Geodermatophilales</taxon>
        <taxon>Geodermatophilaceae</taxon>
        <taxon>Modestobacter</taxon>
    </lineage>
</organism>
<dbReference type="Proteomes" id="UP000580718">
    <property type="component" value="Unassembled WGS sequence"/>
</dbReference>
<name>A0A839Y692_9ACTN</name>
<comment type="similarity">
    <text evidence="3">Belongs to the class-I pyridoxal-phosphate-dependent aminotransferase family.</text>
</comment>
<evidence type="ECO:0000256" key="2">
    <source>
        <dbReference type="ARBA" id="ARBA00022898"/>
    </source>
</evidence>
<gene>
    <name evidence="6" type="ORF">FHX36_002587</name>
</gene>
<dbReference type="PANTHER" id="PTHR42885">
    <property type="entry name" value="HISTIDINOL-PHOSPHATE AMINOTRANSFERASE-RELATED"/>
    <property type="match status" value="1"/>
</dbReference>
<evidence type="ECO:0000313" key="7">
    <source>
        <dbReference type="Proteomes" id="UP000580718"/>
    </source>
</evidence>
<dbReference type="SUPFAM" id="SSF159664">
    <property type="entry name" value="CobE/GbiG C-terminal domain-like"/>
    <property type="match status" value="1"/>
</dbReference>
<dbReference type="Pfam" id="PF00155">
    <property type="entry name" value="Aminotran_1_2"/>
    <property type="match status" value="1"/>
</dbReference>
<comment type="cofactor">
    <cofactor evidence="1 3">
        <name>pyridoxal 5'-phosphate</name>
        <dbReference type="ChEBI" id="CHEBI:597326"/>
    </cofactor>
</comment>
<dbReference type="InterPro" id="IPR004838">
    <property type="entry name" value="NHTrfase_class1_PyrdxlP-BS"/>
</dbReference>
<dbReference type="EC" id="2.6.1.-" evidence="3"/>
<evidence type="ECO:0000256" key="3">
    <source>
        <dbReference type="RuleBase" id="RU000481"/>
    </source>
</evidence>
<dbReference type="InterPro" id="IPR015422">
    <property type="entry name" value="PyrdxlP-dep_Trfase_small"/>
</dbReference>
<keyword evidence="2" id="KW-0663">Pyridoxal phosphate</keyword>
<keyword evidence="3 6" id="KW-0808">Transferase</keyword>
<dbReference type="InterPro" id="IPR002750">
    <property type="entry name" value="CobE/GbiG_C"/>
</dbReference>
<sequence length="458" mass="46675">MITVGVGASTGVTVEEVLAAVDAVLPPGARGVQLATLTRRGLEPGIRGAAAVRAWPLVTHDADQLATVPVPAPSAAVSAAVGTPSVAEAAALVGGGQLVVGKTVHGRVTVAVAADVDLRHHGDAEATPGLVDLAVNVRAGTPPAWLRTVLHDAVDASAAYPDARPARAAVAAAHGRDESEVLLTAGAAETFTLLARALTPRRAVVVHPSFTEPEAALRAAGHAVERLLLEPPSYLLRDVPEDADLVVLGNPTNPTSVLHPAAAVAALARPGRVLVVDEAFADTVPGEPGSLAGRTDLPGLLVVRSLTKTWGLAGLRVGYALGPADLVAALAAQQPHWPVSTPALAALVACSTPAARAEAAAAAHELTGHRAALLAALPPAVQVVGDPRASFVLLRVPGAARVRERLRDRGWAVRRGDTFPGLTGDHLRVAVRDPGTSRAFAAVLAEILAETATPEEHR</sequence>
<dbReference type="GO" id="GO:0008483">
    <property type="term" value="F:transaminase activity"/>
    <property type="evidence" value="ECO:0007669"/>
    <property type="project" value="UniProtKB-KW"/>
</dbReference>
<evidence type="ECO:0000259" key="4">
    <source>
        <dbReference type="Pfam" id="PF00155"/>
    </source>
</evidence>
<dbReference type="RefSeq" id="WP_183513804.1">
    <property type="nucleotide sequence ID" value="NZ_JACIBU010000001.1"/>
</dbReference>
<dbReference type="NCBIfam" id="NF005915">
    <property type="entry name" value="PRK07908.1"/>
    <property type="match status" value="1"/>
</dbReference>